<dbReference type="HAMAP" id="MF_00238">
    <property type="entry name" value="Cytidyl_kinase_type1"/>
    <property type="match status" value="1"/>
</dbReference>
<dbReference type="GO" id="GO:0005524">
    <property type="term" value="F:ATP binding"/>
    <property type="evidence" value="ECO:0007669"/>
    <property type="project" value="UniProtKB-UniRule"/>
</dbReference>
<dbReference type="AlphaFoldDB" id="A0A158BB49"/>
<keyword evidence="5 8" id="KW-0067">ATP-binding</keyword>
<dbReference type="EMBL" id="FCOJ02000026">
    <property type="protein sequence ID" value="SAK67006.1"/>
    <property type="molecule type" value="Genomic_DNA"/>
</dbReference>
<dbReference type="Gene3D" id="3.40.50.300">
    <property type="entry name" value="P-loop containing nucleotide triphosphate hydrolases"/>
    <property type="match status" value="1"/>
</dbReference>
<dbReference type="GO" id="GO:0015949">
    <property type="term" value="P:nucleobase-containing small molecule interconversion"/>
    <property type="evidence" value="ECO:0007669"/>
    <property type="project" value="TreeGrafter"/>
</dbReference>
<evidence type="ECO:0000256" key="8">
    <source>
        <dbReference type="HAMAP-Rule" id="MF_00238"/>
    </source>
</evidence>
<comment type="caution">
    <text evidence="11">The sequence shown here is derived from an EMBL/GenBank/DDBJ whole genome shotgun (WGS) entry which is preliminary data.</text>
</comment>
<dbReference type="GO" id="GO:0006220">
    <property type="term" value="P:pyrimidine nucleotide metabolic process"/>
    <property type="evidence" value="ECO:0007669"/>
    <property type="project" value="UniProtKB-UniRule"/>
</dbReference>
<organism evidence="11 12">
    <name type="scientific">Caballeronia glebae</name>
    <dbReference type="NCBI Taxonomy" id="1777143"/>
    <lineage>
        <taxon>Bacteria</taxon>
        <taxon>Pseudomonadati</taxon>
        <taxon>Pseudomonadota</taxon>
        <taxon>Betaproteobacteria</taxon>
        <taxon>Burkholderiales</taxon>
        <taxon>Burkholderiaceae</taxon>
        <taxon>Caballeronia</taxon>
    </lineage>
</organism>
<dbReference type="CDD" id="cd02020">
    <property type="entry name" value="CMPK"/>
    <property type="match status" value="1"/>
</dbReference>
<reference evidence="11" key="1">
    <citation type="submission" date="2016-01" db="EMBL/GenBank/DDBJ databases">
        <authorList>
            <person name="Peeters C."/>
        </authorList>
    </citation>
    <scope>NUCLEOTIDE SEQUENCE [LARGE SCALE GENOMIC DNA]</scope>
    <source>
        <strain evidence="11">LMG 29325</strain>
    </source>
</reference>
<comment type="catalytic activity">
    <reaction evidence="6 8">
        <text>dCMP + ATP = dCDP + ADP</text>
        <dbReference type="Rhea" id="RHEA:25094"/>
        <dbReference type="ChEBI" id="CHEBI:30616"/>
        <dbReference type="ChEBI" id="CHEBI:57566"/>
        <dbReference type="ChEBI" id="CHEBI:58593"/>
        <dbReference type="ChEBI" id="CHEBI:456216"/>
        <dbReference type="EC" id="2.7.4.25"/>
    </reaction>
</comment>
<dbReference type="Proteomes" id="UP000054596">
    <property type="component" value="Unassembled WGS sequence"/>
</dbReference>
<evidence type="ECO:0000256" key="3">
    <source>
        <dbReference type="ARBA" id="ARBA00022741"/>
    </source>
</evidence>
<dbReference type="NCBIfam" id="TIGR00017">
    <property type="entry name" value="cmk"/>
    <property type="match status" value="1"/>
</dbReference>
<name>A0A158BB49_9BURK</name>
<dbReference type="PANTHER" id="PTHR21299">
    <property type="entry name" value="CYTIDYLATE KINASE/PANTOATE-BETA-ALANINE LIGASE"/>
    <property type="match status" value="1"/>
</dbReference>
<dbReference type="PANTHER" id="PTHR21299:SF2">
    <property type="entry name" value="CYTIDYLATE KINASE"/>
    <property type="match status" value="1"/>
</dbReference>
<keyword evidence="8" id="KW-0963">Cytoplasm</keyword>
<dbReference type="InterPro" id="IPR027417">
    <property type="entry name" value="P-loop_NTPase"/>
</dbReference>
<feature type="region of interest" description="Disordered" evidence="9">
    <location>
        <begin position="1"/>
        <end position="29"/>
    </location>
</feature>
<protein>
    <recommendedName>
        <fullName evidence="8">Cytidylate kinase</fullName>
        <shortName evidence="8">CK</shortName>
        <ecNumber evidence="8">2.7.4.25</ecNumber>
    </recommendedName>
    <alternativeName>
        <fullName evidence="8">Cytidine monophosphate kinase</fullName>
        <shortName evidence="8">CMP kinase</shortName>
    </alternativeName>
</protein>
<dbReference type="GO" id="GO:0005829">
    <property type="term" value="C:cytosol"/>
    <property type="evidence" value="ECO:0007669"/>
    <property type="project" value="TreeGrafter"/>
</dbReference>
<dbReference type="STRING" id="1777143.AWB82_03819"/>
<evidence type="ECO:0000256" key="7">
    <source>
        <dbReference type="ARBA" id="ARBA00048478"/>
    </source>
</evidence>
<keyword evidence="2 8" id="KW-0808">Transferase</keyword>
<dbReference type="GO" id="GO:0036430">
    <property type="term" value="F:CMP kinase activity"/>
    <property type="evidence" value="ECO:0007669"/>
    <property type="project" value="RHEA"/>
</dbReference>
<proteinExistence type="inferred from homology"/>
<feature type="domain" description="Cytidylate kinase" evidence="10">
    <location>
        <begin position="33"/>
        <end position="239"/>
    </location>
</feature>
<evidence type="ECO:0000313" key="12">
    <source>
        <dbReference type="Proteomes" id="UP000054596"/>
    </source>
</evidence>
<feature type="compositionally biased region" description="Basic and acidic residues" evidence="9">
    <location>
        <begin position="1"/>
        <end position="22"/>
    </location>
</feature>
<keyword evidence="4 8" id="KW-0418">Kinase</keyword>
<dbReference type="InterPro" id="IPR011994">
    <property type="entry name" value="Cytidylate_kinase_dom"/>
</dbReference>
<dbReference type="Pfam" id="PF02224">
    <property type="entry name" value="Cytidylate_kin"/>
    <property type="match status" value="1"/>
</dbReference>
<evidence type="ECO:0000256" key="5">
    <source>
        <dbReference type="ARBA" id="ARBA00022840"/>
    </source>
</evidence>
<dbReference type="CDD" id="cd02019">
    <property type="entry name" value="NK"/>
    <property type="match status" value="1"/>
</dbReference>
<dbReference type="SUPFAM" id="SSF52540">
    <property type="entry name" value="P-loop containing nucleoside triphosphate hydrolases"/>
    <property type="match status" value="1"/>
</dbReference>
<accession>A0A158BB49</accession>
<dbReference type="EC" id="2.7.4.25" evidence="8"/>
<evidence type="ECO:0000256" key="1">
    <source>
        <dbReference type="ARBA" id="ARBA00009427"/>
    </source>
</evidence>
<evidence type="ECO:0000256" key="9">
    <source>
        <dbReference type="SAM" id="MobiDB-lite"/>
    </source>
</evidence>
<evidence type="ECO:0000313" key="11">
    <source>
        <dbReference type="EMBL" id="SAK67006.1"/>
    </source>
</evidence>
<dbReference type="InterPro" id="IPR003136">
    <property type="entry name" value="Cytidylate_kin"/>
</dbReference>
<dbReference type="GO" id="GO:0036431">
    <property type="term" value="F:dCMP kinase activity"/>
    <property type="evidence" value="ECO:0007669"/>
    <property type="project" value="InterPro"/>
</dbReference>
<sequence>MKRDDFHFHDRNNGPERPDSMKPARPFDPTPVITIDGPTASGKGTVAAIVAATLGFHLLDSGALYRLAALASIRYEVEKDDAPGLAKLIEALHITFREGCAQLDGTDVSGEIRQEEVGNRASAIAVHPEVRQALVARQRAFRKRPGLVADGRDMGTVIFPDATLKVFLTASVEARAARRYKQLMQKGFSANMDDLLRDLRARDARDMNRSTAPLKPAADAKTLDTSGLSIDQAVEQIIGWYSEIRV</sequence>
<comment type="subcellular location">
    <subcellularLocation>
        <location evidence="8">Cytoplasm</location>
    </subcellularLocation>
</comment>
<feature type="binding site" evidence="8">
    <location>
        <begin position="37"/>
        <end position="45"/>
    </location>
    <ligand>
        <name>ATP</name>
        <dbReference type="ChEBI" id="CHEBI:30616"/>
    </ligand>
</feature>
<keyword evidence="3 8" id="KW-0547">Nucleotide-binding</keyword>
<gene>
    <name evidence="8" type="primary">cmk</name>
    <name evidence="11" type="ORF">AWB82_03819</name>
</gene>
<evidence type="ECO:0000256" key="2">
    <source>
        <dbReference type="ARBA" id="ARBA00022679"/>
    </source>
</evidence>
<comment type="similarity">
    <text evidence="1 8">Belongs to the cytidylate kinase family. Type 1 subfamily.</text>
</comment>
<comment type="catalytic activity">
    <reaction evidence="7 8">
        <text>CMP + ATP = CDP + ADP</text>
        <dbReference type="Rhea" id="RHEA:11600"/>
        <dbReference type="ChEBI" id="CHEBI:30616"/>
        <dbReference type="ChEBI" id="CHEBI:58069"/>
        <dbReference type="ChEBI" id="CHEBI:60377"/>
        <dbReference type="ChEBI" id="CHEBI:456216"/>
        <dbReference type="EC" id="2.7.4.25"/>
    </reaction>
</comment>
<evidence type="ECO:0000259" key="10">
    <source>
        <dbReference type="Pfam" id="PF02224"/>
    </source>
</evidence>
<evidence type="ECO:0000256" key="4">
    <source>
        <dbReference type="ARBA" id="ARBA00022777"/>
    </source>
</evidence>
<evidence type="ECO:0000256" key="6">
    <source>
        <dbReference type="ARBA" id="ARBA00047615"/>
    </source>
</evidence>
<keyword evidence="12" id="KW-1185">Reference proteome</keyword>